<dbReference type="InterPro" id="IPR000023">
    <property type="entry name" value="Phosphofructokinase_dom"/>
</dbReference>
<dbReference type="NCBIfam" id="TIGR02478">
    <property type="entry name" value="6PF1K_euk"/>
    <property type="match status" value="1"/>
</dbReference>
<dbReference type="GO" id="GO:0006002">
    <property type="term" value="P:fructose 6-phosphate metabolic process"/>
    <property type="evidence" value="ECO:0007669"/>
    <property type="project" value="InterPro"/>
</dbReference>
<keyword evidence="7" id="KW-0021">Allosteric enzyme</keyword>
<evidence type="ECO:0000256" key="10">
    <source>
        <dbReference type="ARBA" id="ARBA00022741"/>
    </source>
</evidence>
<keyword evidence="8 16" id="KW-0808">Transferase</keyword>
<dbReference type="InterPro" id="IPR022953">
    <property type="entry name" value="ATP_PFK"/>
</dbReference>
<dbReference type="PANTHER" id="PTHR13697">
    <property type="entry name" value="PHOSPHOFRUCTOKINASE"/>
    <property type="match status" value="1"/>
</dbReference>
<dbReference type="PROSITE" id="PS00433">
    <property type="entry name" value="PHOSPHOFRUCTOKINASE"/>
    <property type="match status" value="2"/>
</dbReference>
<feature type="domain" description="Phosphofructokinase" evidence="17">
    <location>
        <begin position="10"/>
        <end position="315"/>
    </location>
</feature>
<dbReference type="GO" id="GO:0016208">
    <property type="term" value="F:AMP binding"/>
    <property type="evidence" value="ECO:0007669"/>
    <property type="project" value="TreeGrafter"/>
</dbReference>
<dbReference type="InterPro" id="IPR035966">
    <property type="entry name" value="PKF_sf"/>
</dbReference>
<comment type="cofactor">
    <cofactor evidence="1">
        <name>Mg(2+)</name>
        <dbReference type="ChEBI" id="CHEBI:18420"/>
    </cofactor>
</comment>
<evidence type="ECO:0000256" key="8">
    <source>
        <dbReference type="ARBA" id="ARBA00022679"/>
    </source>
</evidence>
<sequence>MKGSLKGQAIAVLTSGGDSQGMNATLRAIVRCGLYAGAKVFFIREGYQGMIDGGANIEEANSLSVSKIIHKGGTIIGSARCNEFRERSGRLKAAKNLVGNGITNLIVIGGDGSLTGANLFKKEWSSLLEELIRKGEIFSIENTKYSCLSVVGIVGSIDNDFCQTDMTIGTDSALHRIIESIDAIVETASSHQRTFILEVMGRHCGYLALVAGLATEADFIFIPECPPEGDWQLKMCEKLSSHRKAGQRLNIVIVSEGSIDRNGNAITAEMIKNIIVENLNQDTRITVLGHVQRGGRPSAFDRVIGCRMGAEAVMTLTEADPEKIPCVICLEGNQLVRRPLIDCVKDTQAIQKVLNERNWEKVVRLRGDRFGPILGTYKMLYGTMPIKPSFEKVQNTSRYTLAVMCVGSPACGMNAAIYSFTRSCIYRGHTVLRVTDGMEGLINDLVEELKWSSVVGWVREGGTFIRTKRTLPDGNYKKIAKTIRKHKINGLLVIGGFDAYISVLQLAEQRKNHLEFRIPMVVIPSTVSNNVPGSDFSVGADTALNEITRICDGIRQSAHGTNRRVFVVETMGGPCGYLATLAGLAGGADQAYIFEEPFSAQEYLRDIERMKNKMRHGVQRGLVLTSGKANVNYNSRFMKELFIHEGDPEFDVRMNVLGHYQQGGSPSPFDRYLGTKMSVKAADWLIKKVIECDQPDANVTSKSPYTAVVLGILERQYSFTPVEELKTEADFENRLPRKQWWLKLRHLLGILASHDEES</sequence>
<dbReference type="GO" id="GO:0005524">
    <property type="term" value="F:ATP binding"/>
    <property type="evidence" value="ECO:0007669"/>
    <property type="project" value="UniProtKB-KW"/>
</dbReference>
<keyword evidence="6" id="KW-0963">Cytoplasm</keyword>
<keyword evidence="12 16" id="KW-0067">ATP-binding</keyword>
<reference evidence="18" key="1">
    <citation type="submission" date="2023-07" db="EMBL/GenBank/DDBJ databases">
        <title>Chromosome-level genome assembly of Artemia franciscana.</title>
        <authorList>
            <person name="Jo E."/>
        </authorList>
    </citation>
    <scope>NUCLEOTIDE SEQUENCE</scope>
    <source>
        <tissue evidence="18">Whole body</tissue>
    </source>
</reference>
<comment type="subcellular location">
    <subcellularLocation>
        <location evidence="3">Cytoplasm</location>
    </subcellularLocation>
</comment>
<evidence type="ECO:0000313" key="18">
    <source>
        <dbReference type="EMBL" id="KAK2726437.1"/>
    </source>
</evidence>
<dbReference type="GO" id="GO:0030388">
    <property type="term" value="P:fructose 1,6-bisphosphate metabolic process"/>
    <property type="evidence" value="ECO:0007669"/>
    <property type="project" value="TreeGrafter"/>
</dbReference>
<dbReference type="EMBL" id="JAVRJZ010000002">
    <property type="protein sequence ID" value="KAK2726437.1"/>
    <property type="molecule type" value="Genomic_DNA"/>
</dbReference>
<evidence type="ECO:0000256" key="12">
    <source>
        <dbReference type="ARBA" id="ARBA00022840"/>
    </source>
</evidence>
<dbReference type="GO" id="GO:0042802">
    <property type="term" value="F:identical protein binding"/>
    <property type="evidence" value="ECO:0007669"/>
    <property type="project" value="TreeGrafter"/>
</dbReference>
<evidence type="ECO:0000256" key="14">
    <source>
        <dbReference type="ARBA" id="ARBA00023152"/>
    </source>
</evidence>
<dbReference type="FunFam" id="3.40.50.450:FF:000043">
    <property type="entry name" value="ATP-dependent 6-phosphofructokinase, platelet type"/>
    <property type="match status" value="1"/>
</dbReference>
<dbReference type="Gene3D" id="3.40.50.460">
    <property type="entry name" value="Phosphofructokinase domain"/>
    <property type="match status" value="2"/>
</dbReference>
<dbReference type="InterPro" id="IPR009161">
    <property type="entry name" value="6-Pfructokinase_euk"/>
</dbReference>
<evidence type="ECO:0000256" key="9">
    <source>
        <dbReference type="ARBA" id="ARBA00022723"/>
    </source>
</evidence>
<evidence type="ECO:0000256" key="2">
    <source>
        <dbReference type="ARBA" id="ARBA00002659"/>
    </source>
</evidence>
<dbReference type="InterPro" id="IPR015912">
    <property type="entry name" value="Phosphofructokinase_CS"/>
</dbReference>
<dbReference type="Pfam" id="PF00365">
    <property type="entry name" value="PFK"/>
    <property type="match status" value="2"/>
</dbReference>
<evidence type="ECO:0000256" key="6">
    <source>
        <dbReference type="ARBA" id="ARBA00022490"/>
    </source>
</evidence>
<evidence type="ECO:0000256" key="3">
    <source>
        <dbReference type="ARBA" id="ARBA00004496"/>
    </source>
</evidence>
<comment type="similarity">
    <text evidence="16">Belongs to the phosphofructokinase type A (PFKA) family. ATP-dependent PFK group I subfamily. Eukaryotic two domain clade "E" sub-subfamily.</text>
</comment>
<keyword evidence="14 16" id="KW-0324">Glycolysis</keyword>
<dbReference type="GO" id="GO:0003872">
    <property type="term" value="F:6-phosphofructokinase activity"/>
    <property type="evidence" value="ECO:0007669"/>
    <property type="project" value="UniProtKB-EC"/>
</dbReference>
<organism evidence="18 19">
    <name type="scientific">Artemia franciscana</name>
    <name type="common">Brine shrimp</name>
    <name type="synonym">Artemia sanfranciscana</name>
    <dbReference type="NCBI Taxonomy" id="6661"/>
    <lineage>
        <taxon>Eukaryota</taxon>
        <taxon>Metazoa</taxon>
        <taxon>Ecdysozoa</taxon>
        <taxon>Arthropoda</taxon>
        <taxon>Crustacea</taxon>
        <taxon>Branchiopoda</taxon>
        <taxon>Anostraca</taxon>
        <taxon>Artemiidae</taxon>
        <taxon>Artemia</taxon>
    </lineage>
</organism>
<evidence type="ECO:0000313" key="19">
    <source>
        <dbReference type="Proteomes" id="UP001187531"/>
    </source>
</evidence>
<dbReference type="GO" id="GO:0046872">
    <property type="term" value="F:metal ion binding"/>
    <property type="evidence" value="ECO:0007669"/>
    <property type="project" value="UniProtKB-KW"/>
</dbReference>
<dbReference type="GO" id="GO:0048029">
    <property type="term" value="F:monosaccharide binding"/>
    <property type="evidence" value="ECO:0007669"/>
    <property type="project" value="TreeGrafter"/>
</dbReference>
<keyword evidence="10 16" id="KW-0547">Nucleotide-binding</keyword>
<proteinExistence type="inferred from homology"/>
<evidence type="ECO:0000259" key="17">
    <source>
        <dbReference type="Pfam" id="PF00365"/>
    </source>
</evidence>
<dbReference type="GO" id="GO:0061621">
    <property type="term" value="P:canonical glycolysis"/>
    <property type="evidence" value="ECO:0007669"/>
    <property type="project" value="TreeGrafter"/>
</dbReference>
<evidence type="ECO:0000256" key="15">
    <source>
        <dbReference type="ARBA" id="ARBA00048070"/>
    </source>
</evidence>
<dbReference type="Gene3D" id="3.40.50.450">
    <property type="match status" value="2"/>
</dbReference>
<evidence type="ECO:0000256" key="13">
    <source>
        <dbReference type="ARBA" id="ARBA00022842"/>
    </source>
</evidence>
<dbReference type="Proteomes" id="UP001187531">
    <property type="component" value="Unassembled WGS sequence"/>
</dbReference>
<gene>
    <name evidence="18" type="ORF">QYM36_000768</name>
</gene>
<feature type="domain" description="Phosphofructokinase" evidence="17">
    <location>
        <begin position="401"/>
        <end position="685"/>
    </location>
</feature>
<dbReference type="GO" id="GO:0070095">
    <property type="term" value="F:fructose-6-phosphate binding"/>
    <property type="evidence" value="ECO:0007669"/>
    <property type="project" value="TreeGrafter"/>
</dbReference>
<dbReference type="SUPFAM" id="SSF53784">
    <property type="entry name" value="Phosphofructokinase"/>
    <property type="match status" value="2"/>
</dbReference>
<dbReference type="PANTHER" id="PTHR13697:SF4">
    <property type="entry name" value="ATP-DEPENDENT 6-PHOSPHOFRUCTOKINASE"/>
    <property type="match status" value="1"/>
</dbReference>
<evidence type="ECO:0000256" key="16">
    <source>
        <dbReference type="PIRNR" id="PIRNR000533"/>
    </source>
</evidence>
<name>A0AA88ITE7_ARTSF</name>
<comment type="pathway">
    <text evidence="4 16">Carbohydrate degradation; glycolysis; D-glyceraldehyde 3-phosphate and glycerone phosphate from D-glucose: step 3/4.</text>
</comment>
<evidence type="ECO:0000256" key="4">
    <source>
        <dbReference type="ARBA" id="ARBA00004679"/>
    </source>
</evidence>
<evidence type="ECO:0000256" key="5">
    <source>
        <dbReference type="ARBA" id="ARBA00012055"/>
    </source>
</evidence>
<keyword evidence="11 16" id="KW-0418">Kinase</keyword>
<comment type="caution">
    <text evidence="18">The sequence shown here is derived from an EMBL/GenBank/DDBJ whole genome shotgun (WGS) entry which is preliminary data.</text>
</comment>
<dbReference type="AlphaFoldDB" id="A0AA88ITE7"/>
<evidence type="ECO:0000256" key="7">
    <source>
        <dbReference type="ARBA" id="ARBA00022533"/>
    </source>
</evidence>
<dbReference type="PIRSF" id="PIRSF000533">
    <property type="entry name" value="ATP_PFK_euk"/>
    <property type="match status" value="1"/>
</dbReference>
<dbReference type="PRINTS" id="PR00476">
    <property type="entry name" value="PHFRCTKINASE"/>
</dbReference>
<keyword evidence="9" id="KW-0479">Metal-binding</keyword>
<dbReference type="FunFam" id="3.40.50.460:FF:000003">
    <property type="entry name" value="ATP-dependent 6-phosphofructokinase"/>
    <property type="match status" value="1"/>
</dbReference>
<dbReference type="FunFam" id="3.40.50.460:FF:000008">
    <property type="entry name" value="ATP-dependent 6-phosphofructokinase"/>
    <property type="match status" value="1"/>
</dbReference>
<comment type="catalytic activity">
    <reaction evidence="15 16">
        <text>beta-D-fructose 6-phosphate + ATP = beta-D-fructose 1,6-bisphosphate + ADP + H(+)</text>
        <dbReference type="Rhea" id="RHEA:16109"/>
        <dbReference type="ChEBI" id="CHEBI:15378"/>
        <dbReference type="ChEBI" id="CHEBI:30616"/>
        <dbReference type="ChEBI" id="CHEBI:32966"/>
        <dbReference type="ChEBI" id="CHEBI:57634"/>
        <dbReference type="ChEBI" id="CHEBI:456216"/>
        <dbReference type="EC" id="2.7.1.11"/>
    </reaction>
</comment>
<dbReference type="EC" id="2.7.1.11" evidence="5 16"/>
<accession>A0AA88ITE7</accession>
<dbReference type="GO" id="GO:0005945">
    <property type="term" value="C:6-phosphofructokinase complex"/>
    <property type="evidence" value="ECO:0007669"/>
    <property type="project" value="UniProtKB-ARBA"/>
</dbReference>
<keyword evidence="13" id="KW-0460">Magnesium</keyword>
<evidence type="ECO:0000256" key="1">
    <source>
        <dbReference type="ARBA" id="ARBA00001946"/>
    </source>
</evidence>
<evidence type="ECO:0000256" key="11">
    <source>
        <dbReference type="ARBA" id="ARBA00022777"/>
    </source>
</evidence>
<keyword evidence="19" id="KW-1185">Reference proteome</keyword>
<protein>
    <recommendedName>
        <fullName evidence="5 16">6-phosphofructokinase</fullName>
        <ecNumber evidence="5 16">2.7.1.11</ecNumber>
    </recommendedName>
    <alternativeName>
        <fullName evidence="16">Phosphohexokinase</fullName>
    </alternativeName>
</protein>
<comment type="function">
    <text evidence="2">Catalyzes the phosphorylation of D-fructose 6-phosphate to fructose 1,6-bisphosphate by ATP, the first committing step of glycolysis.</text>
</comment>